<evidence type="ECO:0000259" key="13">
    <source>
        <dbReference type="SMART" id="SM00892"/>
    </source>
</evidence>
<dbReference type="InterPro" id="IPR044929">
    <property type="entry name" value="DNA/RNA_non-sp_Endonuclease_sf"/>
</dbReference>
<evidence type="ECO:0000256" key="2">
    <source>
        <dbReference type="ARBA" id="ARBA00010052"/>
    </source>
</evidence>
<dbReference type="SUPFAM" id="SSF54060">
    <property type="entry name" value="His-Me finger endonucleases"/>
    <property type="match status" value="1"/>
</dbReference>
<dbReference type="Proteomes" id="UP000239590">
    <property type="component" value="Unassembled WGS sequence"/>
</dbReference>
<evidence type="ECO:0000256" key="5">
    <source>
        <dbReference type="ARBA" id="ARBA00022759"/>
    </source>
</evidence>
<feature type="region of interest" description="Disordered" evidence="11">
    <location>
        <begin position="53"/>
        <end position="93"/>
    </location>
</feature>
<sequence length="321" mass="36931">MMPRTRGMRNNRLVFLLFLIGIGLVLRYCNKPHPLEMIKADFYELVGIKKPRRSSTADSNEERTDRRKRSSDESYDSEASDSQENTGSASTSLGSLEDYLPAYDKNAQIIRRRGYILDYEEPYEQAAWVVHFLLNKKGNARRADSFQPDPLVETKTALPNDYTNTGYDRGHLAPAGDFNYDQKLKNESFYMSNMSPQAHDFNTGIWSHIEQRVRSWTKKRGDLVIVTGPVLRKGLPTIGKSTDIAVPEYYYKLIYDPKRQEAIAFLIGNKGWVNVNMQDFTTSIDEVEKKTGIDFFAKLPKAQQAKFEAQHDVKAWFSREK</sequence>
<dbReference type="GO" id="GO:0004519">
    <property type="term" value="F:endonuclease activity"/>
    <property type="evidence" value="ECO:0007669"/>
    <property type="project" value="UniProtKB-UniRule"/>
</dbReference>
<dbReference type="InterPro" id="IPR040255">
    <property type="entry name" value="Non-specific_endonuclease"/>
</dbReference>
<gene>
    <name evidence="14" type="ORF">C5O19_10710</name>
</gene>
<feature type="domain" description="ENPP1-3/EXOG-like endonuclease/phosphodiesterase" evidence="12">
    <location>
        <begin position="112"/>
        <end position="302"/>
    </location>
</feature>
<keyword evidence="6 10" id="KW-0378">Hydrolase</keyword>
<feature type="active site" description="Proton acceptor" evidence="8">
    <location>
        <position position="171"/>
    </location>
</feature>
<dbReference type="Pfam" id="PF01223">
    <property type="entry name" value="Endonuclease_NS"/>
    <property type="match status" value="1"/>
</dbReference>
<keyword evidence="4 9" id="KW-0479">Metal-binding</keyword>
<feature type="binding site" evidence="9">
    <location>
        <position position="202"/>
    </location>
    <ligand>
        <name>Mg(2+)</name>
        <dbReference type="ChEBI" id="CHEBI:18420"/>
        <note>catalytic</note>
    </ligand>
</feature>
<evidence type="ECO:0000256" key="11">
    <source>
        <dbReference type="SAM" id="MobiDB-lite"/>
    </source>
</evidence>
<dbReference type="InterPro" id="IPR018524">
    <property type="entry name" value="DNA/RNA_endonuclease_AS"/>
</dbReference>
<dbReference type="PROSITE" id="PS01070">
    <property type="entry name" value="NUCLEASE_NON_SPEC"/>
    <property type="match status" value="1"/>
</dbReference>
<keyword evidence="5 10" id="KW-0255">Endonuclease</keyword>
<evidence type="ECO:0000313" key="15">
    <source>
        <dbReference type="Proteomes" id="UP000239590"/>
    </source>
</evidence>
<dbReference type="EMBL" id="PTRA01000001">
    <property type="protein sequence ID" value="PQA60058.1"/>
    <property type="molecule type" value="Genomic_DNA"/>
</dbReference>
<evidence type="ECO:0000256" key="3">
    <source>
        <dbReference type="ARBA" id="ARBA00022722"/>
    </source>
</evidence>
<organism evidence="14 15">
    <name type="scientific">Siphonobacter curvatus</name>
    <dbReference type="NCBI Taxonomy" id="2094562"/>
    <lineage>
        <taxon>Bacteria</taxon>
        <taxon>Pseudomonadati</taxon>
        <taxon>Bacteroidota</taxon>
        <taxon>Cytophagia</taxon>
        <taxon>Cytophagales</taxon>
        <taxon>Cytophagaceae</taxon>
        <taxon>Siphonobacter</taxon>
    </lineage>
</organism>
<dbReference type="PANTHER" id="PTHR13966">
    <property type="entry name" value="ENDONUCLEASE RELATED"/>
    <property type="match status" value="1"/>
</dbReference>
<dbReference type="RefSeq" id="WP_104712015.1">
    <property type="nucleotide sequence ID" value="NZ_PTRA01000001.1"/>
</dbReference>
<protein>
    <recommendedName>
        <fullName evidence="10">Endonuclease</fullName>
        <ecNumber evidence="10">3.1.30.-</ecNumber>
    </recommendedName>
</protein>
<dbReference type="OrthoDB" id="9811262at2"/>
<proteinExistence type="inferred from homology"/>
<evidence type="ECO:0000256" key="6">
    <source>
        <dbReference type="ARBA" id="ARBA00022801"/>
    </source>
</evidence>
<evidence type="ECO:0000313" key="14">
    <source>
        <dbReference type="EMBL" id="PQA60058.1"/>
    </source>
</evidence>
<dbReference type="EC" id="3.1.30.-" evidence="10"/>
<evidence type="ECO:0000256" key="7">
    <source>
        <dbReference type="ARBA" id="ARBA00022842"/>
    </source>
</evidence>
<evidence type="ECO:0000259" key="12">
    <source>
        <dbReference type="SMART" id="SM00477"/>
    </source>
</evidence>
<evidence type="ECO:0000256" key="1">
    <source>
        <dbReference type="ARBA" id="ARBA00001946"/>
    </source>
</evidence>
<dbReference type="Gene3D" id="3.40.570.10">
    <property type="entry name" value="Extracellular Endonuclease, subunit A"/>
    <property type="match status" value="1"/>
</dbReference>
<dbReference type="InterPro" id="IPR001604">
    <property type="entry name" value="Endo_G_ENPP1-like_dom"/>
</dbReference>
<dbReference type="InterPro" id="IPR044925">
    <property type="entry name" value="His-Me_finger_sf"/>
</dbReference>
<keyword evidence="7" id="KW-0460">Magnesium</keyword>
<reference evidence="15" key="1">
    <citation type="submission" date="2018-02" db="EMBL/GenBank/DDBJ databases">
        <title>Genome sequencing of Solimonas sp. HR-BB.</title>
        <authorList>
            <person name="Lee Y."/>
            <person name="Jeon C.O."/>
        </authorList>
    </citation>
    <scope>NUCLEOTIDE SEQUENCE [LARGE SCALE GENOMIC DNA]</scope>
    <source>
        <strain evidence="15">HR-U</strain>
    </source>
</reference>
<dbReference type="GO" id="GO:0016787">
    <property type="term" value="F:hydrolase activity"/>
    <property type="evidence" value="ECO:0007669"/>
    <property type="project" value="UniProtKB-KW"/>
</dbReference>
<dbReference type="PANTHER" id="PTHR13966:SF5">
    <property type="entry name" value="ENDONUCLEASE G, MITOCHONDRIAL"/>
    <property type="match status" value="1"/>
</dbReference>
<dbReference type="SMART" id="SM00477">
    <property type="entry name" value="NUC"/>
    <property type="match status" value="1"/>
</dbReference>
<evidence type="ECO:0000256" key="8">
    <source>
        <dbReference type="PIRSR" id="PIRSR640255-1"/>
    </source>
</evidence>
<dbReference type="SMART" id="SM00892">
    <property type="entry name" value="Endonuclease_NS"/>
    <property type="match status" value="1"/>
</dbReference>
<evidence type="ECO:0000256" key="4">
    <source>
        <dbReference type="ARBA" id="ARBA00022723"/>
    </source>
</evidence>
<accession>A0A2S7IQZ4</accession>
<evidence type="ECO:0000256" key="10">
    <source>
        <dbReference type="RuleBase" id="RU366055"/>
    </source>
</evidence>
<dbReference type="GO" id="GO:0046872">
    <property type="term" value="F:metal ion binding"/>
    <property type="evidence" value="ECO:0007669"/>
    <property type="project" value="UniProtKB-KW"/>
</dbReference>
<feature type="domain" description="DNA/RNA non-specific endonuclease/pyrophosphatase/phosphodiesterase" evidence="13">
    <location>
        <begin position="111"/>
        <end position="302"/>
    </location>
</feature>
<comment type="similarity">
    <text evidence="2 10">Belongs to the DNA/RNA non-specific endonuclease family.</text>
</comment>
<dbReference type="GO" id="GO:0003676">
    <property type="term" value="F:nucleic acid binding"/>
    <property type="evidence" value="ECO:0007669"/>
    <property type="project" value="InterPro"/>
</dbReference>
<comment type="caution">
    <text evidence="14">The sequence shown here is derived from an EMBL/GenBank/DDBJ whole genome shotgun (WGS) entry which is preliminary data.</text>
</comment>
<keyword evidence="15" id="KW-1185">Reference proteome</keyword>
<dbReference type="CDD" id="cd00091">
    <property type="entry name" value="NUC"/>
    <property type="match status" value="1"/>
</dbReference>
<comment type="cofactor">
    <cofactor evidence="1 10">
        <name>Mg(2+)</name>
        <dbReference type="ChEBI" id="CHEBI:18420"/>
    </cofactor>
</comment>
<keyword evidence="3 10" id="KW-0540">Nuclease</keyword>
<name>A0A2S7IQZ4_9BACT</name>
<dbReference type="AlphaFoldDB" id="A0A2S7IQZ4"/>
<dbReference type="InterPro" id="IPR020821">
    <property type="entry name" value="ENPP1-3/EXOG-like_nuc-like"/>
</dbReference>
<evidence type="ECO:0000256" key="9">
    <source>
        <dbReference type="PIRSR" id="PIRSR640255-2"/>
    </source>
</evidence>